<feature type="compositionally biased region" description="Polar residues" evidence="1">
    <location>
        <begin position="96"/>
        <end position="107"/>
    </location>
</feature>
<proteinExistence type="predicted"/>
<gene>
    <name evidence="2" type="ORF">P154DRAFT_568656</name>
</gene>
<feature type="region of interest" description="Disordered" evidence="1">
    <location>
        <begin position="1"/>
        <end position="49"/>
    </location>
</feature>
<evidence type="ECO:0000313" key="2">
    <source>
        <dbReference type="EMBL" id="KAF2007827.1"/>
    </source>
</evidence>
<reference evidence="2" key="1">
    <citation type="journal article" date="2020" name="Stud. Mycol.">
        <title>101 Dothideomycetes genomes: a test case for predicting lifestyles and emergence of pathogens.</title>
        <authorList>
            <person name="Haridas S."/>
            <person name="Albert R."/>
            <person name="Binder M."/>
            <person name="Bloem J."/>
            <person name="Labutti K."/>
            <person name="Salamov A."/>
            <person name="Andreopoulos B."/>
            <person name="Baker S."/>
            <person name="Barry K."/>
            <person name="Bills G."/>
            <person name="Bluhm B."/>
            <person name="Cannon C."/>
            <person name="Castanera R."/>
            <person name="Culley D."/>
            <person name="Daum C."/>
            <person name="Ezra D."/>
            <person name="Gonzalez J."/>
            <person name="Henrissat B."/>
            <person name="Kuo A."/>
            <person name="Liang C."/>
            <person name="Lipzen A."/>
            <person name="Lutzoni F."/>
            <person name="Magnuson J."/>
            <person name="Mondo S."/>
            <person name="Nolan M."/>
            <person name="Ohm R."/>
            <person name="Pangilinan J."/>
            <person name="Park H.-J."/>
            <person name="Ramirez L."/>
            <person name="Alfaro M."/>
            <person name="Sun H."/>
            <person name="Tritt A."/>
            <person name="Yoshinaga Y."/>
            <person name="Zwiers L.-H."/>
            <person name="Turgeon B."/>
            <person name="Goodwin S."/>
            <person name="Spatafora J."/>
            <person name="Crous P."/>
            <person name="Grigoriev I."/>
        </authorList>
    </citation>
    <scope>NUCLEOTIDE SEQUENCE</scope>
    <source>
        <strain evidence="2">CBS 123094</strain>
    </source>
</reference>
<organism evidence="2 3">
    <name type="scientific">Amniculicola lignicola CBS 123094</name>
    <dbReference type="NCBI Taxonomy" id="1392246"/>
    <lineage>
        <taxon>Eukaryota</taxon>
        <taxon>Fungi</taxon>
        <taxon>Dikarya</taxon>
        <taxon>Ascomycota</taxon>
        <taxon>Pezizomycotina</taxon>
        <taxon>Dothideomycetes</taxon>
        <taxon>Pleosporomycetidae</taxon>
        <taxon>Pleosporales</taxon>
        <taxon>Amniculicolaceae</taxon>
        <taxon>Amniculicola</taxon>
    </lineage>
</organism>
<name>A0A6A5X4M8_9PLEO</name>
<dbReference type="Proteomes" id="UP000799779">
    <property type="component" value="Unassembled WGS sequence"/>
</dbReference>
<accession>A0A6A5X4M8</accession>
<dbReference type="EMBL" id="ML977556">
    <property type="protein sequence ID" value="KAF2007827.1"/>
    <property type="molecule type" value="Genomic_DNA"/>
</dbReference>
<feature type="region of interest" description="Disordered" evidence="1">
    <location>
        <begin position="65"/>
        <end position="107"/>
    </location>
</feature>
<dbReference type="AlphaFoldDB" id="A0A6A5X4M8"/>
<evidence type="ECO:0000256" key="1">
    <source>
        <dbReference type="SAM" id="MobiDB-lite"/>
    </source>
</evidence>
<sequence length="126" mass="13173">MALSRPSTRRSHGIDTCATADRGDNSQIGGAATALHTVPAGPPSLPQRRLGRSWSVGYLTGEQVREAGQPHRQSTHCRRSVNGSLSGWTAADTAPGATSGTSRSQGTEHAALTAMLLVSRHCNCEP</sequence>
<keyword evidence="3" id="KW-1185">Reference proteome</keyword>
<evidence type="ECO:0000313" key="3">
    <source>
        <dbReference type="Proteomes" id="UP000799779"/>
    </source>
</evidence>
<protein>
    <submittedName>
        <fullName evidence="2">Uncharacterized protein</fullName>
    </submittedName>
</protein>